<gene>
    <name evidence="2" type="ORF">LG219_08365</name>
</gene>
<feature type="chain" id="PRO_5045247214" evidence="1">
    <location>
        <begin position="20"/>
        <end position="85"/>
    </location>
</feature>
<sequence length="85" mass="9863">MMKFVLFSSVLWLASLASAQEYYQGDPDKLRALEAQRCAKINQEHRLIQRRLGGSNRPYDVQKMKDKQQILQADFAKYCSKKALP</sequence>
<dbReference type="RefSeq" id="WP_226764054.1">
    <property type="nucleotide sequence ID" value="NZ_JAJAWG010000004.1"/>
</dbReference>
<keyword evidence="3" id="KW-1185">Reference proteome</keyword>
<proteinExistence type="predicted"/>
<dbReference type="Proteomes" id="UP001198034">
    <property type="component" value="Unassembled WGS sequence"/>
</dbReference>
<evidence type="ECO:0000313" key="2">
    <source>
        <dbReference type="EMBL" id="MCB5196291.1"/>
    </source>
</evidence>
<evidence type="ECO:0000256" key="1">
    <source>
        <dbReference type="SAM" id="SignalP"/>
    </source>
</evidence>
<keyword evidence="1" id="KW-0732">Signal</keyword>
<dbReference type="EMBL" id="JAJAWG010000004">
    <property type="protein sequence ID" value="MCB5196291.1"/>
    <property type="molecule type" value="Genomic_DNA"/>
</dbReference>
<reference evidence="2 3" key="1">
    <citation type="submission" date="2021-10" db="EMBL/GenBank/DDBJ databases">
        <authorList>
            <person name="Chen M."/>
        </authorList>
    </citation>
    <scope>NUCLEOTIDE SEQUENCE [LARGE SCALE GENOMIC DNA]</scope>
    <source>
        <strain evidence="2 3">H3-26</strain>
    </source>
</reference>
<feature type="signal peptide" evidence="1">
    <location>
        <begin position="1"/>
        <end position="19"/>
    </location>
</feature>
<comment type="caution">
    <text evidence="2">The sequence shown here is derived from an EMBL/GenBank/DDBJ whole genome shotgun (WGS) entry which is preliminary data.</text>
</comment>
<evidence type="ECO:0000313" key="3">
    <source>
        <dbReference type="Proteomes" id="UP001198034"/>
    </source>
</evidence>
<protein>
    <submittedName>
        <fullName evidence="2">Uncharacterized protein</fullName>
    </submittedName>
</protein>
<accession>A0ABS8BL15</accession>
<name>A0ABS8BL15_9NEIS</name>
<organism evidence="2 3">
    <name type="scientific">Deefgea salmonis</name>
    <dbReference type="NCBI Taxonomy" id="2875502"/>
    <lineage>
        <taxon>Bacteria</taxon>
        <taxon>Pseudomonadati</taxon>
        <taxon>Pseudomonadota</taxon>
        <taxon>Betaproteobacteria</taxon>
        <taxon>Neisseriales</taxon>
        <taxon>Chitinibacteraceae</taxon>
        <taxon>Deefgea</taxon>
    </lineage>
</organism>